<organism evidence="1 2">
    <name type="scientific">Bacillus phage Riley</name>
    <dbReference type="NCBI Taxonomy" id="1486662"/>
    <lineage>
        <taxon>Viruses</taxon>
        <taxon>Duplodnaviria</taxon>
        <taxon>Heunggongvirae</taxon>
        <taxon>Uroviricota</taxon>
        <taxon>Caudoviricetes</taxon>
        <taxon>Herelleviridae</taxon>
        <taxon>Bastillevirinae</taxon>
        <taxon>Bequatrovirus</taxon>
        <taxon>Bequatrovirus riley</taxon>
    </lineage>
</organism>
<evidence type="ECO:0000313" key="1">
    <source>
        <dbReference type="EMBL" id="AIF71916.1"/>
    </source>
</evidence>
<dbReference type="GeneID" id="20283027"/>
<accession>A0A075M4H0</accession>
<dbReference type="EMBL" id="KJ489402">
    <property type="protein sequence ID" value="AIF71916.1"/>
    <property type="molecule type" value="Genomic_DNA"/>
</dbReference>
<sequence>MNKHEVFHAIIDFEHEVGESFFDRFGSYVNPASFMFWARGKDYINIEQFNEWEHAYENGELEADDLNYYVYTDDEDVTFALVIDEEMEEETYHAALRIFSEFIAESSVYKSRFEGFIISGDY</sequence>
<name>A0A075M4H0_9CAUD</name>
<reference evidence="1 2" key="2">
    <citation type="journal article" date="2016" name="Virology (Lond)">
        <title>Genomic characterization and comparison of seven Myoviridae bacteriophage infecting Bacillus thuringiensis.</title>
        <authorList>
            <person name="Sauder A.B."/>
            <person name="Quinn M.R."/>
            <person name="Brouillette A."/>
            <person name="Caruso S."/>
            <person name="Cresawn S."/>
            <person name="Erill I."/>
            <person name="Lewis L."/>
            <person name="Loesser-Casey K."/>
            <person name="Pate M."/>
            <person name="Scott C."/>
            <person name="Stockwell S."/>
            <person name="Temple L."/>
        </authorList>
    </citation>
    <scope>NUCLEOTIDE SEQUENCE [LARGE SCALE GENOMIC DNA]</scope>
</reference>
<dbReference type="RefSeq" id="YP_009055805.1">
    <property type="nucleotide sequence ID" value="NC_024788.1"/>
</dbReference>
<dbReference type="KEGG" id="vg:20283027"/>
<dbReference type="Proteomes" id="UP000028561">
    <property type="component" value="Segment"/>
</dbReference>
<proteinExistence type="predicted"/>
<evidence type="ECO:0000313" key="2">
    <source>
        <dbReference type="Proteomes" id="UP000028561"/>
    </source>
</evidence>
<keyword evidence="2" id="KW-1185">Reference proteome</keyword>
<reference evidence="2" key="1">
    <citation type="submission" date="2014-09" db="EMBL/GenBank/DDBJ databases">
        <title>Genomic characterization and comparison of seven Myoviridae bacteriophage infecting Bacillus thuringiensis.</title>
        <authorList>
            <person name="Sauder A.B."/>
            <person name="McKenzie Q.R."/>
            <person name="Temple L.M."/>
            <person name="Alexis B.K."/>
            <person name="Al-Atrache Z."/>
            <person name="Lewis L.O."/>
            <person name="Loesser-Casey K.E."/>
            <person name="Mitchell K.J."/>
        </authorList>
    </citation>
    <scope>NUCLEOTIDE SEQUENCE [LARGE SCALE GENOMIC DNA]</scope>
</reference>
<protein>
    <submittedName>
        <fullName evidence="1">Uncharacterized protein</fullName>
    </submittedName>
</protein>